<dbReference type="RefSeq" id="XP_004180267.1">
    <property type="nucleotide sequence ID" value="XM_004180219.1"/>
</dbReference>
<evidence type="ECO:0000313" key="1">
    <source>
        <dbReference type="EMBL" id="CCH60748.1"/>
    </source>
</evidence>
<proteinExistence type="predicted"/>
<protein>
    <submittedName>
        <fullName evidence="1">Uncharacterized protein</fullName>
    </submittedName>
</protein>
<keyword evidence="2" id="KW-1185">Reference proteome</keyword>
<dbReference type="EMBL" id="HE806319">
    <property type="protein sequence ID" value="CCH60748.1"/>
    <property type="molecule type" value="Genomic_DNA"/>
</dbReference>
<dbReference type="KEGG" id="tbl:TBLA_0D02440"/>
<dbReference type="InParanoid" id="I2H2Z6"/>
<sequence length="196" mass="22752">MMTAPVPRTLANTKNVHPLDEDITPDPVVIKMRKLETEPEVSVKFSDGTKELLDVIIQYELHKKDLITKKAETEELQLDASNNQESIIKTQDDLITRFKNVFTDLNTVISDYKDAMAIQNDIIKQKDQTIVHFRQIVAHQKKFIKEQKDIKLNQSQILSDKDQAVQSRDATIKELNKLLKQKDSQIAYWKHQEKID</sequence>
<name>I2H2Z6_HENB6</name>
<reference evidence="1 2" key="1">
    <citation type="journal article" date="2011" name="Proc. Natl. Acad. Sci. U.S.A.">
        <title>Evolutionary erosion of yeast sex chromosomes by mating-type switching accidents.</title>
        <authorList>
            <person name="Gordon J.L."/>
            <person name="Armisen D."/>
            <person name="Proux-Wera E."/>
            <person name="Oheigeartaigh S.S."/>
            <person name="Byrne K.P."/>
            <person name="Wolfe K.H."/>
        </authorList>
    </citation>
    <scope>NUCLEOTIDE SEQUENCE [LARGE SCALE GENOMIC DNA]</scope>
    <source>
        <strain evidence="2">ATCC 34711 / CBS 6284 / DSM 70876 / NBRC 10599 / NRRL Y-10934 / UCD 77-7</strain>
    </source>
</reference>
<dbReference type="Proteomes" id="UP000002866">
    <property type="component" value="Chromosome 4"/>
</dbReference>
<dbReference type="HOGENOM" id="CLU_1391066_0_0_1"/>
<evidence type="ECO:0000313" key="2">
    <source>
        <dbReference type="Proteomes" id="UP000002866"/>
    </source>
</evidence>
<gene>
    <name evidence="1" type="primary">TBLA0D02440</name>
    <name evidence="1" type="ORF">TBLA_0D02440</name>
</gene>
<dbReference type="GeneID" id="14495784"/>
<organism evidence="1 2">
    <name type="scientific">Henningerozyma blattae (strain ATCC 34711 / CBS 6284 / DSM 70876 / NBRC 10599 / NRRL Y-10934 / UCD 77-7)</name>
    <name type="common">Yeast</name>
    <name type="synonym">Tetrapisispora blattae</name>
    <dbReference type="NCBI Taxonomy" id="1071380"/>
    <lineage>
        <taxon>Eukaryota</taxon>
        <taxon>Fungi</taxon>
        <taxon>Dikarya</taxon>
        <taxon>Ascomycota</taxon>
        <taxon>Saccharomycotina</taxon>
        <taxon>Saccharomycetes</taxon>
        <taxon>Saccharomycetales</taxon>
        <taxon>Saccharomycetaceae</taxon>
        <taxon>Henningerozyma</taxon>
    </lineage>
</organism>
<accession>I2H2Z6</accession>
<dbReference type="AlphaFoldDB" id="I2H2Z6"/>